<organism evidence="10 11">
    <name type="scientific">Cylicocyclus nassatus</name>
    <name type="common">Nematode worm</name>
    <dbReference type="NCBI Taxonomy" id="53992"/>
    <lineage>
        <taxon>Eukaryota</taxon>
        <taxon>Metazoa</taxon>
        <taxon>Ecdysozoa</taxon>
        <taxon>Nematoda</taxon>
        <taxon>Chromadorea</taxon>
        <taxon>Rhabditida</taxon>
        <taxon>Rhabditina</taxon>
        <taxon>Rhabditomorpha</taxon>
        <taxon>Strongyloidea</taxon>
        <taxon>Strongylidae</taxon>
        <taxon>Cylicocyclus</taxon>
    </lineage>
</organism>
<dbReference type="GO" id="GO:0072546">
    <property type="term" value="C:EMC complex"/>
    <property type="evidence" value="ECO:0007669"/>
    <property type="project" value="InterPro"/>
</dbReference>
<evidence type="ECO:0000256" key="6">
    <source>
        <dbReference type="ARBA" id="ARBA00022989"/>
    </source>
</evidence>
<dbReference type="Pfam" id="PF07019">
    <property type="entry name" value="EMC6"/>
    <property type="match status" value="1"/>
</dbReference>
<dbReference type="Proteomes" id="UP001176961">
    <property type="component" value="Unassembled WGS sequence"/>
</dbReference>
<dbReference type="GO" id="GO:0000045">
    <property type="term" value="P:autophagosome assembly"/>
    <property type="evidence" value="ECO:0007669"/>
    <property type="project" value="TreeGrafter"/>
</dbReference>
<evidence type="ECO:0000256" key="8">
    <source>
        <dbReference type="ARBA" id="ARBA00031072"/>
    </source>
</evidence>
<feature type="transmembrane region" description="Helical" evidence="9">
    <location>
        <begin position="21"/>
        <end position="43"/>
    </location>
</feature>
<keyword evidence="7 9" id="KW-0472">Membrane</keyword>
<dbReference type="PANTHER" id="PTHR20994">
    <property type="entry name" value="ER MEMBRANE PROTEIN COMPLEX SUBUNIT 6"/>
    <property type="match status" value="1"/>
</dbReference>
<evidence type="ECO:0000256" key="7">
    <source>
        <dbReference type="ARBA" id="ARBA00023136"/>
    </source>
</evidence>
<evidence type="ECO:0000313" key="11">
    <source>
        <dbReference type="Proteomes" id="UP001176961"/>
    </source>
</evidence>
<name>A0AA36GQ68_CYLNA</name>
<evidence type="ECO:0000256" key="4">
    <source>
        <dbReference type="ARBA" id="ARBA00022692"/>
    </source>
</evidence>
<evidence type="ECO:0000313" key="10">
    <source>
        <dbReference type="EMBL" id="CAJ0596183.1"/>
    </source>
</evidence>
<proteinExistence type="inferred from homology"/>
<evidence type="ECO:0000256" key="3">
    <source>
        <dbReference type="ARBA" id="ARBA00020827"/>
    </source>
</evidence>
<dbReference type="InterPro" id="IPR029008">
    <property type="entry name" value="EMC6-like"/>
</dbReference>
<comment type="subcellular location">
    <subcellularLocation>
        <location evidence="1">Endoplasmic reticulum membrane</location>
        <topology evidence="1">Multi-pass membrane protein</topology>
    </subcellularLocation>
</comment>
<evidence type="ECO:0000256" key="1">
    <source>
        <dbReference type="ARBA" id="ARBA00004477"/>
    </source>
</evidence>
<dbReference type="InterPro" id="IPR008504">
    <property type="entry name" value="Emc6"/>
</dbReference>
<evidence type="ECO:0000256" key="2">
    <source>
        <dbReference type="ARBA" id="ARBA00009436"/>
    </source>
</evidence>
<dbReference type="PANTHER" id="PTHR20994:SF0">
    <property type="entry name" value="ER MEMBRANE PROTEIN COMPLEX SUBUNIT 6"/>
    <property type="match status" value="1"/>
</dbReference>
<keyword evidence="6 9" id="KW-1133">Transmembrane helix</keyword>
<dbReference type="EMBL" id="CATQJL010000112">
    <property type="protein sequence ID" value="CAJ0596183.1"/>
    <property type="molecule type" value="Genomic_DNA"/>
</dbReference>
<keyword evidence="4 9" id="KW-0812">Transmembrane</keyword>
<keyword evidence="11" id="KW-1185">Reference proteome</keyword>
<dbReference type="AlphaFoldDB" id="A0AA36GQ68"/>
<accession>A0AA36GQ68</accession>
<sequence>MRNNYSSLEYKRTCQAAASGMAAGILGLTGMPGFIFYFVTVAIQVTELTEHLRKPENSFDSDATDCIYRAIKIMAGQTQNNSLGSLCSSPVRSPVPGKIVIT</sequence>
<comment type="similarity">
    <text evidence="2">Belongs to the EMC6 family.</text>
</comment>
<evidence type="ECO:0000256" key="9">
    <source>
        <dbReference type="SAM" id="Phobius"/>
    </source>
</evidence>
<comment type="caution">
    <text evidence="10">The sequence shown here is derived from an EMBL/GenBank/DDBJ whole genome shotgun (WGS) entry which is preliminary data.</text>
</comment>
<evidence type="ECO:0000256" key="5">
    <source>
        <dbReference type="ARBA" id="ARBA00022824"/>
    </source>
</evidence>
<dbReference type="GO" id="GO:0034975">
    <property type="term" value="P:protein folding in endoplasmic reticulum"/>
    <property type="evidence" value="ECO:0007669"/>
    <property type="project" value="TreeGrafter"/>
</dbReference>
<keyword evidence="5" id="KW-0256">Endoplasmic reticulum</keyword>
<protein>
    <recommendedName>
        <fullName evidence="3">ER membrane protein complex subunit 6</fullName>
    </recommendedName>
    <alternativeName>
        <fullName evidence="8">Transmembrane protein 93</fullName>
    </alternativeName>
</protein>
<reference evidence="10" key="1">
    <citation type="submission" date="2023-07" db="EMBL/GenBank/DDBJ databases">
        <authorList>
            <consortium name="CYATHOMIX"/>
        </authorList>
    </citation>
    <scope>NUCLEOTIDE SEQUENCE</scope>
    <source>
        <strain evidence="10">N/A</strain>
    </source>
</reference>
<gene>
    <name evidence="10" type="ORF">CYNAS_LOCUS8166</name>
</gene>